<protein>
    <recommendedName>
        <fullName evidence="3">Nucleotidyltransferase family protein</fullName>
    </recommendedName>
</protein>
<feature type="transmembrane region" description="Helical" evidence="1">
    <location>
        <begin position="21"/>
        <end position="39"/>
    </location>
</feature>
<dbReference type="InterPro" id="IPR039498">
    <property type="entry name" value="NTP_transf_5"/>
</dbReference>
<dbReference type="SUPFAM" id="SSF81301">
    <property type="entry name" value="Nucleotidyltransferase"/>
    <property type="match status" value="1"/>
</dbReference>
<name>A0A7C0Y2V2_DESA2</name>
<keyword evidence="1" id="KW-0812">Transmembrane</keyword>
<reference evidence="2" key="1">
    <citation type="journal article" date="2020" name="mSystems">
        <title>Genome- and Community-Level Interaction Insights into Carbon Utilization and Element Cycling Functions of Hydrothermarchaeota in Hydrothermal Sediment.</title>
        <authorList>
            <person name="Zhou Z."/>
            <person name="Liu Y."/>
            <person name="Xu W."/>
            <person name="Pan J."/>
            <person name="Luo Z.H."/>
            <person name="Li M."/>
        </authorList>
    </citation>
    <scope>NUCLEOTIDE SEQUENCE [LARGE SCALE GENOMIC DNA]</scope>
    <source>
        <strain evidence="2">HyVt-233</strain>
    </source>
</reference>
<evidence type="ECO:0000256" key="1">
    <source>
        <dbReference type="SAM" id="Phobius"/>
    </source>
</evidence>
<keyword evidence="1" id="KW-0472">Membrane</keyword>
<dbReference type="Gene3D" id="3.30.460.40">
    <property type="match status" value="1"/>
</dbReference>
<dbReference type="Proteomes" id="UP000886289">
    <property type="component" value="Unassembled WGS sequence"/>
</dbReference>
<accession>A0A7C0Y2V2</accession>
<proteinExistence type="predicted"/>
<keyword evidence="1" id="KW-1133">Transmembrane helix</keyword>
<dbReference type="AlphaFoldDB" id="A0A7C0Y2V2"/>
<gene>
    <name evidence="2" type="ORF">ENG63_05440</name>
</gene>
<sequence length="142" mass="16589">MNFKEVLSYIAKNFEKNKIRYGLIGGFSLGILGVIRTTVDLDFLIDRRDLSKVDKIMEEKGYRCVFKTENVSQYISDDPDLGEVDFLHAFRKYSLKMLERALKKRVFKDEITVKVLSLKTLLALKFRHWSMILKESIGSMQI</sequence>
<dbReference type="InterPro" id="IPR043519">
    <property type="entry name" value="NT_sf"/>
</dbReference>
<dbReference type="Pfam" id="PF14907">
    <property type="entry name" value="NTP_transf_5"/>
    <property type="match status" value="1"/>
</dbReference>
<dbReference type="EMBL" id="DRBS01000210">
    <property type="protein sequence ID" value="HDD44286.1"/>
    <property type="molecule type" value="Genomic_DNA"/>
</dbReference>
<organism evidence="2">
    <name type="scientific">Desulfofervidus auxilii</name>
    <dbReference type="NCBI Taxonomy" id="1621989"/>
    <lineage>
        <taxon>Bacteria</taxon>
        <taxon>Pseudomonadati</taxon>
        <taxon>Thermodesulfobacteriota</taxon>
        <taxon>Candidatus Desulfofervidia</taxon>
        <taxon>Candidatus Desulfofervidales</taxon>
        <taxon>Candidatus Desulfofervidaceae</taxon>
        <taxon>Candidatus Desulfofervidus</taxon>
    </lineage>
</organism>
<evidence type="ECO:0000313" key="2">
    <source>
        <dbReference type="EMBL" id="HDD44286.1"/>
    </source>
</evidence>
<evidence type="ECO:0008006" key="3">
    <source>
        <dbReference type="Google" id="ProtNLM"/>
    </source>
</evidence>
<comment type="caution">
    <text evidence="2">The sequence shown here is derived from an EMBL/GenBank/DDBJ whole genome shotgun (WGS) entry which is preliminary data.</text>
</comment>